<dbReference type="GO" id="GO:0017025">
    <property type="term" value="F:TBP-class protein binding"/>
    <property type="evidence" value="ECO:0007669"/>
    <property type="project" value="TreeGrafter"/>
</dbReference>
<feature type="region of interest" description="Disordered" evidence="1">
    <location>
        <begin position="1"/>
        <end position="84"/>
    </location>
</feature>
<name>A0AAI8Z3U6_9PEZI</name>
<organism evidence="2 3">
    <name type="scientific">Lecanosticta acicola</name>
    <dbReference type="NCBI Taxonomy" id="111012"/>
    <lineage>
        <taxon>Eukaryota</taxon>
        <taxon>Fungi</taxon>
        <taxon>Dikarya</taxon>
        <taxon>Ascomycota</taxon>
        <taxon>Pezizomycotina</taxon>
        <taxon>Dothideomycetes</taxon>
        <taxon>Dothideomycetidae</taxon>
        <taxon>Mycosphaerellales</taxon>
        <taxon>Mycosphaerellaceae</taxon>
        <taxon>Lecanosticta</taxon>
    </lineage>
</organism>
<comment type="caution">
    <text evidence="2">The sequence shown here is derived from an EMBL/GenBank/DDBJ whole genome shotgun (WGS) entry which is preliminary data.</text>
</comment>
<dbReference type="Proteomes" id="UP001296104">
    <property type="component" value="Unassembled WGS sequence"/>
</dbReference>
<protein>
    <submittedName>
        <fullName evidence="2">Uncharacterized protein</fullName>
    </submittedName>
</protein>
<dbReference type="Pfam" id="PF04090">
    <property type="entry name" value="Rrn11"/>
    <property type="match status" value="1"/>
</dbReference>
<evidence type="ECO:0000256" key="1">
    <source>
        <dbReference type="SAM" id="MobiDB-lite"/>
    </source>
</evidence>
<dbReference type="AlphaFoldDB" id="A0AAI8Z3U6"/>
<feature type="region of interest" description="Disordered" evidence="1">
    <location>
        <begin position="191"/>
        <end position="212"/>
    </location>
</feature>
<keyword evidence="3" id="KW-1185">Reference proteome</keyword>
<accession>A0AAI8Z3U6</accession>
<evidence type="ECO:0000313" key="3">
    <source>
        <dbReference type="Proteomes" id="UP001296104"/>
    </source>
</evidence>
<dbReference type="PANTHER" id="PTHR28244">
    <property type="entry name" value="RNA POLYMERASE I-SPECIFIC TRANSCRIPTION INITIATION FACTOR RRN11"/>
    <property type="match status" value="1"/>
</dbReference>
<proteinExistence type="predicted"/>
<dbReference type="EMBL" id="CAVMBE010000054">
    <property type="protein sequence ID" value="CAK4031871.1"/>
    <property type="molecule type" value="Genomic_DNA"/>
</dbReference>
<dbReference type="GO" id="GO:0070860">
    <property type="term" value="C:RNA polymerase I core factor complex"/>
    <property type="evidence" value="ECO:0007669"/>
    <property type="project" value="TreeGrafter"/>
</dbReference>
<dbReference type="GO" id="GO:0001181">
    <property type="term" value="F:RNA polymerase I general transcription initiation factor activity"/>
    <property type="evidence" value="ECO:0007669"/>
    <property type="project" value="InterPro"/>
</dbReference>
<feature type="compositionally biased region" description="Acidic residues" evidence="1">
    <location>
        <begin position="39"/>
        <end position="50"/>
    </location>
</feature>
<feature type="region of interest" description="Disordered" evidence="1">
    <location>
        <begin position="282"/>
        <end position="308"/>
    </location>
</feature>
<reference evidence="2" key="1">
    <citation type="submission" date="2023-11" db="EMBL/GenBank/DDBJ databases">
        <authorList>
            <person name="Alioto T."/>
            <person name="Alioto T."/>
            <person name="Gomez Garrido J."/>
        </authorList>
    </citation>
    <scope>NUCLEOTIDE SEQUENCE</scope>
</reference>
<feature type="compositionally biased region" description="Low complexity" evidence="1">
    <location>
        <begin position="357"/>
        <end position="367"/>
    </location>
</feature>
<feature type="region of interest" description="Disordered" evidence="1">
    <location>
        <begin position="357"/>
        <end position="400"/>
    </location>
</feature>
<dbReference type="InterPro" id="IPR053029">
    <property type="entry name" value="RNA_pol_I-specific_init_factor"/>
</dbReference>
<sequence>MSTLAPIYRPAASQQSFLTREQKRERERKRKRETRDDQARDDDGESDSSDEPVVQKKDDAPRVLHPVNKTDPYYVAGHPREKPLPGDNFPHAAVKEYKAPQPPVEEELASLNPPLYVPKVTPEDASGSLRRRHLDNLAAILHQRMLHGDWSRASRVWGLILRTEVQGYGPDIRQNGRWMIGAELLMRRNQSLEQQYQRPSTSSSAESEHDQGASGIAISDEGFQLARDYYQRLALQYPHHARAHHSIVTALAIYPALFSVWVYEIQDRAQRLRDAVKLSISDRSEMSSPGNDHRSDTSERTRRMQNITSKELERAVPLVQRLDELMLNPPYDTSSELLHIQGMVCLWISDLHKALSESPSSTQTGSSSEDERLPSRRLRSSDVSIRHHQQQASTQREKAKSIFRKMIATKMDVPEHIGAFLQEAGDNDV</sequence>
<feature type="compositionally biased region" description="Polar residues" evidence="1">
    <location>
        <begin position="191"/>
        <end position="205"/>
    </location>
</feature>
<gene>
    <name evidence="2" type="ORF">LECACI_7A007029</name>
</gene>
<dbReference type="PANTHER" id="PTHR28244:SF1">
    <property type="entry name" value="RNA POLYMERASE I-SPECIFIC TRANSCRIPTION INITIATION FACTOR RRN11"/>
    <property type="match status" value="1"/>
</dbReference>
<dbReference type="InterPro" id="IPR007224">
    <property type="entry name" value="TIF_Rrn11"/>
</dbReference>
<evidence type="ECO:0000313" key="2">
    <source>
        <dbReference type="EMBL" id="CAK4031871.1"/>
    </source>
</evidence>
<dbReference type="GO" id="GO:0042790">
    <property type="term" value="P:nucleolar large rRNA transcription by RNA polymerase I"/>
    <property type="evidence" value="ECO:0007669"/>
    <property type="project" value="TreeGrafter"/>
</dbReference>
<feature type="compositionally biased region" description="Basic and acidic residues" evidence="1">
    <location>
        <begin position="53"/>
        <end position="62"/>
    </location>
</feature>
<dbReference type="GO" id="GO:0001164">
    <property type="term" value="F:RNA polymerase I core promoter sequence-specific DNA binding"/>
    <property type="evidence" value="ECO:0007669"/>
    <property type="project" value="InterPro"/>
</dbReference>
<feature type="compositionally biased region" description="Basic and acidic residues" evidence="1">
    <location>
        <begin position="282"/>
        <end position="302"/>
    </location>
</feature>